<evidence type="ECO:0000313" key="1">
    <source>
        <dbReference type="EMBL" id="KAI3358875.1"/>
    </source>
</evidence>
<comment type="caution">
    <text evidence="1">The sequence shown here is derived from an EMBL/GenBank/DDBJ whole genome shotgun (WGS) entry which is preliminary data.</text>
</comment>
<evidence type="ECO:0000313" key="2">
    <source>
        <dbReference type="Proteomes" id="UP000831701"/>
    </source>
</evidence>
<keyword evidence="2" id="KW-1185">Reference proteome</keyword>
<accession>A0ACB8VTV6</accession>
<sequence length="89" mass="9949">KHSLKIFFTASTGLPNFPEFMAALVVDETLAGVHILQRMSGCEWDDETGELNGFNQYGYDGEDFIIIRPEDSDLDRSQTSACCHQTEMG</sequence>
<dbReference type="Proteomes" id="UP000831701">
    <property type="component" value="Chromosome 18"/>
</dbReference>
<feature type="non-terminal residue" evidence="1">
    <location>
        <position position="1"/>
    </location>
</feature>
<reference evidence="1" key="1">
    <citation type="submission" date="2022-04" db="EMBL/GenBank/DDBJ databases">
        <title>Jade perch genome.</title>
        <authorList>
            <person name="Chao B."/>
        </authorList>
    </citation>
    <scope>NUCLEOTIDE SEQUENCE</scope>
    <source>
        <strain evidence="1">CB-2022</strain>
    </source>
</reference>
<dbReference type="EMBL" id="CM041548">
    <property type="protein sequence ID" value="KAI3358875.1"/>
    <property type="molecule type" value="Genomic_DNA"/>
</dbReference>
<protein>
    <submittedName>
        <fullName evidence="1">Uncharacterized protein</fullName>
    </submittedName>
</protein>
<organism evidence="1 2">
    <name type="scientific">Scortum barcoo</name>
    <name type="common">barcoo grunter</name>
    <dbReference type="NCBI Taxonomy" id="214431"/>
    <lineage>
        <taxon>Eukaryota</taxon>
        <taxon>Metazoa</taxon>
        <taxon>Chordata</taxon>
        <taxon>Craniata</taxon>
        <taxon>Vertebrata</taxon>
        <taxon>Euteleostomi</taxon>
        <taxon>Actinopterygii</taxon>
        <taxon>Neopterygii</taxon>
        <taxon>Teleostei</taxon>
        <taxon>Neoteleostei</taxon>
        <taxon>Acanthomorphata</taxon>
        <taxon>Eupercaria</taxon>
        <taxon>Centrarchiformes</taxon>
        <taxon>Terapontoidei</taxon>
        <taxon>Terapontidae</taxon>
        <taxon>Scortum</taxon>
    </lineage>
</organism>
<proteinExistence type="predicted"/>
<name>A0ACB8VTV6_9TELE</name>
<gene>
    <name evidence="1" type="ORF">L3Q82_015264</name>
</gene>